<dbReference type="Pfam" id="PF00483">
    <property type="entry name" value="NTP_transferase"/>
    <property type="match status" value="1"/>
</dbReference>
<keyword evidence="3 10" id="KW-0808">Transferase</keyword>
<dbReference type="InterPro" id="IPR051161">
    <property type="entry name" value="Mannose-6P_isomerase_type2"/>
</dbReference>
<dbReference type="InterPro" id="IPR005835">
    <property type="entry name" value="NTP_transferase_dom"/>
</dbReference>
<feature type="domain" description="Nucleotidyl transferase" evidence="8">
    <location>
        <begin position="12"/>
        <end position="290"/>
    </location>
</feature>
<evidence type="ECO:0000313" key="10">
    <source>
        <dbReference type="EMBL" id="SDF24830.1"/>
    </source>
</evidence>
<reference evidence="10 11" key="1">
    <citation type="submission" date="2016-10" db="EMBL/GenBank/DDBJ databases">
        <authorList>
            <person name="de Groot N.N."/>
        </authorList>
    </citation>
    <scope>NUCLEOTIDE SEQUENCE [LARGE SCALE GENOMIC DNA]</scope>
    <source>
        <strain evidence="10 11">DSM 527</strain>
    </source>
</reference>
<keyword evidence="4 10" id="KW-0548">Nucleotidyltransferase</keyword>
<keyword evidence="5" id="KW-0547">Nucleotide-binding</keyword>
<name>A0A1G7JIS6_CHIFI</name>
<dbReference type="EMBL" id="FNBN01000001">
    <property type="protein sequence ID" value="SDF24830.1"/>
    <property type="molecule type" value="Genomic_DNA"/>
</dbReference>
<comment type="similarity">
    <text evidence="1">Belongs to the mannose-6-phosphate isomerase type 2 family.</text>
</comment>
<evidence type="ECO:0000256" key="5">
    <source>
        <dbReference type="ARBA" id="ARBA00022741"/>
    </source>
</evidence>
<evidence type="ECO:0000256" key="2">
    <source>
        <dbReference type="ARBA" id="ARBA00012387"/>
    </source>
</evidence>
<dbReference type="Gene3D" id="3.90.550.10">
    <property type="entry name" value="Spore Coat Polysaccharide Biosynthesis Protein SpsA, Chain A"/>
    <property type="match status" value="1"/>
</dbReference>
<dbReference type="Proteomes" id="UP000199045">
    <property type="component" value="Unassembled WGS sequence"/>
</dbReference>
<evidence type="ECO:0000256" key="7">
    <source>
        <dbReference type="ARBA" id="ARBA00047343"/>
    </source>
</evidence>
<accession>A0A1G7JIS6</accession>
<sequence length="363" mass="41284">MTAVNRHFYVAIMAGGIGSRFWPYSRTDHPKQFLDILNTGKTLLQWTFERFAQFIPSENIFIVTHHHYVSKVKEQLPELKVENIVSEPSRKNTAPCIAYISHKINRQDPKANIICAPADHLIMDPISFASTCLNALMFVQKHSALVTLGIKPTRPDTGYGYIQFETQQVADNVYPVKTFTEKPNLELAKTFLQSGDFLWNAGIFVWNVKTILTAFSKYLPEIDELFVQSVSKLNTPEEKKVIETIYPQCTNISIDYAIMEKADNVYVIPSNFGWSDLGTWASAYENLERDEDGNAVQGKNVMLVDATNCMVKAPQEKLLVIQGLDEFIVVDTSDVLLICKKENEQQIKEYVAEVKRNKGEKFL</sequence>
<dbReference type="GO" id="GO:0005525">
    <property type="term" value="F:GTP binding"/>
    <property type="evidence" value="ECO:0007669"/>
    <property type="project" value="UniProtKB-KW"/>
</dbReference>
<evidence type="ECO:0000259" key="9">
    <source>
        <dbReference type="Pfam" id="PF22640"/>
    </source>
</evidence>
<gene>
    <name evidence="10" type="ORF">SAMN04488121_1011256</name>
</gene>
<evidence type="ECO:0000256" key="1">
    <source>
        <dbReference type="ARBA" id="ARBA00006115"/>
    </source>
</evidence>
<dbReference type="Pfam" id="PF22640">
    <property type="entry name" value="ManC_GMP_beta-helix"/>
    <property type="match status" value="1"/>
</dbReference>
<dbReference type="SUPFAM" id="SSF53448">
    <property type="entry name" value="Nucleotide-diphospho-sugar transferases"/>
    <property type="match status" value="1"/>
</dbReference>
<dbReference type="GO" id="GO:0004475">
    <property type="term" value="F:mannose-1-phosphate guanylyltransferase (GTP) activity"/>
    <property type="evidence" value="ECO:0007669"/>
    <property type="project" value="UniProtKB-EC"/>
</dbReference>
<evidence type="ECO:0000313" key="11">
    <source>
        <dbReference type="Proteomes" id="UP000199045"/>
    </source>
</evidence>
<proteinExistence type="inferred from homology"/>
<dbReference type="FunFam" id="3.90.550.10:FF:000046">
    <property type="entry name" value="Mannose-1-phosphate guanylyltransferase (GDP)"/>
    <property type="match status" value="1"/>
</dbReference>
<dbReference type="InterPro" id="IPR049577">
    <property type="entry name" value="GMPP_N"/>
</dbReference>
<dbReference type="OrthoDB" id="9806359at2"/>
<dbReference type="PANTHER" id="PTHR46390:SF1">
    <property type="entry name" value="MANNOSE-1-PHOSPHATE GUANYLYLTRANSFERASE"/>
    <property type="match status" value="1"/>
</dbReference>
<dbReference type="EC" id="2.7.7.13" evidence="2"/>
<dbReference type="InterPro" id="IPR029044">
    <property type="entry name" value="Nucleotide-diphossugar_trans"/>
</dbReference>
<dbReference type="GO" id="GO:0009298">
    <property type="term" value="P:GDP-mannose biosynthetic process"/>
    <property type="evidence" value="ECO:0007669"/>
    <property type="project" value="TreeGrafter"/>
</dbReference>
<dbReference type="PANTHER" id="PTHR46390">
    <property type="entry name" value="MANNOSE-1-PHOSPHATE GUANYLYLTRANSFERASE"/>
    <property type="match status" value="1"/>
</dbReference>
<feature type="domain" description="MannoseP isomerase/GMP-like beta-helix" evidence="9">
    <location>
        <begin position="300"/>
        <end position="353"/>
    </location>
</feature>
<organism evidence="10 11">
    <name type="scientific">Chitinophaga filiformis</name>
    <name type="common">Myxococcus filiformis</name>
    <name type="synonym">Flexibacter filiformis</name>
    <dbReference type="NCBI Taxonomy" id="104663"/>
    <lineage>
        <taxon>Bacteria</taxon>
        <taxon>Pseudomonadati</taxon>
        <taxon>Bacteroidota</taxon>
        <taxon>Chitinophagia</taxon>
        <taxon>Chitinophagales</taxon>
        <taxon>Chitinophagaceae</taxon>
        <taxon>Chitinophaga</taxon>
    </lineage>
</organism>
<evidence type="ECO:0000256" key="6">
    <source>
        <dbReference type="ARBA" id="ARBA00023134"/>
    </source>
</evidence>
<dbReference type="RefSeq" id="WP_089829567.1">
    <property type="nucleotide sequence ID" value="NZ_FNBN01000001.1"/>
</dbReference>
<evidence type="ECO:0000259" key="8">
    <source>
        <dbReference type="Pfam" id="PF00483"/>
    </source>
</evidence>
<dbReference type="SUPFAM" id="SSF159283">
    <property type="entry name" value="Guanosine diphospho-D-mannose pyrophosphorylase/mannose-6-phosphate isomerase linker domain"/>
    <property type="match status" value="1"/>
</dbReference>
<dbReference type="InterPro" id="IPR054566">
    <property type="entry name" value="ManC/GMP-like_b-helix"/>
</dbReference>
<comment type="catalytic activity">
    <reaction evidence="7">
        <text>alpha-D-mannose 1-phosphate + GTP + H(+) = GDP-alpha-D-mannose + diphosphate</text>
        <dbReference type="Rhea" id="RHEA:15229"/>
        <dbReference type="ChEBI" id="CHEBI:15378"/>
        <dbReference type="ChEBI" id="CHEBI:33019"/>
        <dbReference type="ChEBI" id="CHEBI:37565"/>
        <dbReference type="ChEBI" id="CHEBI:57527"/>
        <dbReference type="ChEBI" id="CHEBI:58409"/>
        <dbReference type="EC" id="2.7.7.13"/>
    </reaction>
</comment>
<evidence type="ECO:0000256" key="4">
    <source>
        <dbReference type="ARBA" id="ARBA00022695"/>
    </source>
</evidence>
<evidence type="ECO:0000256" key="3">
    <source>
        <dbReference type="ARBA" id="ARBA00022679"/>
    </source>
</evidence>
<dbReference type="STRING" id="104663.SAMN04488121_1011256"/>
<protein>
    <recommendedName>
        <fullName evidence="2">mannose-1-phosphate guanylyltransferase</fullName>
        <ecNumber evidence="2">2.7.7.13</ecNumber>
    </recommendedName>
</protein>
<dbReference type="AlphaFoldDB" id="A0A1G7JIS6"/>
<dbReference type="CDD" id="cd02509">
    <property type="entry name" value="GDP-M1P_Guanylyltransferase"/>
    <property type="match status" value="1"/>
</dbReference>
<keyword evidence="6" id="KW-0342">GTP-binding</keyword>